<dbReference type="EMBL" id="JBHTIK010000015">
    <property type="protein sequence ID" value="MFD0850253.1"/>
    <property type="molecule type" value="Genomic_DNA"/>
</dbReference>
<accession>A0ABW3C7P0</accession>
<reference evidence="10" key="1">
    <citation type="journal article" date="2019" name="Int. J. Syst. Evol. Microbiol.">
        <title>The Global Catalogue of Microorganisms (GCM) 10K type strain sequencing project: providing services to taxonomists for standard genome sequencing and annotation.</title>
        <authorList>
            <consortium name="The Broad Institute Genomics Platform"/>
            <consortium name="The Broad Institute Genome Sequencing Center for Infectious Disease"/>
            <person name="Wu L."/>
            <person name="Ma J."/>
        </authorList>
    </citation>
    <scope>NUCLEOTIDE SEQUENCE [LARGE SCALE GENOMIC DNA]</scope>
    <source>
        <strain evidence="10">CCUG 52537</strain>
    </source>
</reference>
<dbReference type="InterPro" id="IPR011044">
    <property type="entry name" value="Quino_amine_DH_bsu"/>
</dbReference>
<organism evidence="9 10">
    <name type="scientific">Sphingosinicella xenopeptidilytica</name>
    <dbReference type="NCBI Taxonomy" id="364098"/>
    <lineage>
        <taxon>Bacteria</taxon>
        <taxon>Pseudomonadati</taxon>
        <taxon>Pseudomonadota</taxon>
        <taxon>Alphaproteobacteria</taxon>
        <taxon>Sphingomonadales</taxon>
        <taxon>Sphingosinicellaceae</taxon>
        <taxon>Sphingosinicella</taxon>
    </lineage>
</organism>
<evidence type="ECO:0000256" key="3">
    <source>
        <dbReference type="ARBA" id="ARBA00022448"/>
    </source>
</evidence>
<evidence type="ECO:0000256" key="2">
    <source>
        <dbReference type="ARBA" id="ARBA00010548"/>
    </source>
</evidence>
<dbReference type="Proteomes" id="UP001597124">
    <property type="component" value="Unassembled WGS sequence"/>
</dbReference>
<feature type="signal peptide" evidence="8">
    <location>
        <begin position="1"/>
        <end position="22"/>
    </location>
</feature>
<dbReference type="Gene3D" id="2.130.10.10">
    <property type="entry name" value="YVTN repeat-like/Quinoprotein amine dehydrogenase"/>
    <property type="match status" value="1"/>
</dbReference>
<comment type="subcellular location">
    <subcellularLocation>
        <location evidence="1">Periplasm</location>
    </subcellularLocation>
</comment>
<comment type="similarity">
    <text evidence="2">Belongs to the aromatic amine dehydrogenase heavy chain family.</text>
</comment>
<keyword evidence="3" id="KW-0813">Transport</keyword>
<evidence type="ECO:0000256" key="8">
    <source>
        <dbReference type="SAM" id="SignalP"/>
    </source>
</evidence>
<sequence>MFRYGQVMAAVALAVCAAPALATEFPNPLPEEAVSSVLALPEHYPQSWMIVHGFNYQSMVDGRGGIIDLAADDHNLKGTVTIGHFGNIAVSSTRPEIYTSDTYYSRLSRGTRTDVITIWDKASLRPTGEIELSKRGQFLTNKNSFQLTNNERWALVFNFTPASSVTVVDLVGRRVLSEIDVPGCSMVYPTGERGFSTLCTDGTIVSFVLAADGTAASTKVSKPVNALDTDPMKMMPAMIGRTAWFVTYNGKLRAFDLSGAAARDAGGFAIDTKGVEGAAPEWRPSGWQLITADAAGRLYVLMTPNGHDGGHDDPGTEVWVIDPATKKRVQRIVLETPAPSIEVTRQSAPLLAAARPEGFIDVYDVATGKLLRSLGGNIVPNPLTMTALP</sequence>
<evidence type="ECO:0000313" key="9">
    <source>
        <dbReference type="EMBL" id="MFD0850253.1"/>
    </source>
</evidence>
<proteinExistence type="inferred from homology"/>
<dbReference type="Pfam" id="PF06433">
    <property type="entry name" value="Me-amine-dh_H"/>
    <property type="match status" value="1"/>
</dbReference>
<gene>
    <name evidence="9" type="ORF">ACFQ00_18100</name>
</gene>
<evidence type="ECO:0000313" key="10">
    <source>
        <dbReference type="Proteomes" id="UP001597124"/>
    </source>
</evidence>
<protein>
    <submittedName>
        <fullName evidence="9">Amine dehydrogenase large subunit</fullName>
    </submittedName>
</protein>
<evidence type="ECO:0000256" key="1">
    <source>
        <dbReference type="ARBA" id="ARBA00004418"/>
    </source>
</evidence>
<dbReference type="InterPro" id="IPR009451">
    <property type="entry name" value="Metamine_DH_Hvc"/>
</dbReference>
<keyword evidence="6" id="KW-0249">Electron transport</keyword>
<evidence type="ECO:0000256" key="4">
    <source>
        <dbReference type="ARBA" id="ARBA00022729"/>
    </source>
</evidence>
<comment type="caution">
    <text evidence="9">The sequence shown here is derived from an EMBL/GenBank/DDBJ whole genome shotgun (WGS) entry which is preliminary data.</text>
</comment>
<keyword evidence="7" id="KW-0560">Oxidoreductase</keyword>
<feature type="chain" id="PRO_5046675597" evidence="8">
    <location>
        <begin position="23"/>
        <end position="389"/>
    </location>
</feature>
<evidence type="ECO:0000256" key="5">
    <source>
        <dbReference type="ARBA" id="ARBA00022764"/>
    </source>
</evidence>
<dbReference type="InterPro" id="IPR015943">
    <property type="entry name" value="WD40/YVTN_repeat-like_dom_sf"/>
</dbReference>
<dbReference type="RefSeq" id="WP_381494224.1">
    <property type="nucleotide sequence ID" value="NZ_JBHTIK010000015.1"/>
</dbReference>
<keyword evidence="4 8" id="KW-0732">Signal</keyword>
<evidence type="ECO:0000256" key="7">
    <source>
        <dbReference type="ARBA" id="ARBA00023002"/>
    </source>
</evidence>
<dbReference type="SUPFAM" id="SSF50969">
    <property type="entry name" value="YVTN repeat-like/Quinoprotein amine dehydrogenase"/>
    <property type="match status" value="1"/>
</dbReference>
<keyword evidence="5" id="KW-0574">Periplasm</keyword>
<keyword evidence="10" id="KW-1185">Reference proteome</keyword>
<evidence type="ECO:0000256" key="6">
    <source>
        <dbReference type="ARBA" id="ARBA00022982"/>
    </source>
</evidence>
<name>A0ABW3C7P0_SPHXN</name>